<evidence type="ECO:0000313" key="9">
    <source>
        <dbReference type="Proteomes" id="UP000676336"/>
    </source>
</evidence>
<gene>
    <name evidence="8" type="ORF">SMN809_LOCUS76038</name>
</gene>
<evidence type="ECO:0000256" key="3">
    <source>
        <dbReference type="ARBA" id="ARBA00012759"/>
    </source>
</evidence>
<dbReference type="PANTHER" id="PTHR24006:SF758">
    <property type="entry name" value="UBIQUITIN CARBOXYL-TERMINAL HYDROLASE 36"/>
    <property type="match status" value="1"/>
</dbReference>
<feature type="non-terminal residue" evidence="8">
    <location>
        <position position="176"/>
    </location>
</feature>
<keyword evidence="6" id="KW-0378">Hydrolase</keyword>
<keyword evidence="4" id="KW-0645">Protease</keyword>
<keyword evidence="5" id="KW-0833">Ubl conjugation pathway</keyword>
<name>A0A8S3ISB4_9BILA</name>
<dbReference type="EMBL" id="CAJOBI010333911">
    <property type="protein sequence ID" value="CAF5202836.1"/>
    <property type="molecule type" value="Genomic_DNA"/>
</dbReference>
<dbReference type="PANTHER" id="PTHR24006">
    <property type="entry name" value="UBIQUITIN CARBOXYL-TERMINAL HYDROLASE"/>
    <property type="match status" value="1"/>
</dbReference>
<organism evidence="8 9">
    <name type="scientific">Rotaria magnacalcarata</name>
    <dbReference type="NCBI Taxonomy" id="392030"/>
    <lineage>
        <taxon>Eukaryota</taxon>
        <taxon>Metazoa</taxon>
        <taxon>Spiralia</taxon>
        <taxon>Gnathifera</taxon>
        <taxon>Rotifera</taxon>
        <taxon>Eurotatoria</taxon>
        <taxon>Bdelloidea</taxon>
        <taxon>Philodinida</taxon>
        <taxon>Philodinidae</taxon>
        <taxon>Rotaria</taxon>
    </lineage>
</organism>
<comment type="similarity">
    <text evidence="2">Belongs to the peptidase C19 family.</text>
</comment>
<dbReference type="Gene3D" id="3.90.70.10">
    <property type="entry name" value="Cysteine proteinases"/>
    <property type="match status" value="1"/>
</dbReference>
<dbReference type="Proteomes" id="UP000676336">
    <property type="component" value="Unassembled WGS sequence"/>
</dbReference>
<dbReference type="SUPFAM" id="SSF54001">
    <property type="entry name" value="Cysteine proteinases"/>
    <property type="match status" value="1"/>
</dbReference>
<sequence length="176" mass="19998">QLSNQGKFCSVCELTKIISLIHPSSKNQYREVNHSNIPSADSIRNNVHLISSVFCVGNQEDVSEFILMLFSHCISCFPLHFSASSTMSLYPTIIDQIFTIKLLSCGQYPSCLYMFQNQEIINMLLIEIDNLNELNDALAHFVHREAIHDFKCSNCDQSVKIDKRITIDELSPILIV</sequence>
<evidence type="ECO:0000313" key="8">
    <source>
        <dbReference type="EMBL" id="CAF5202836.1"/>
    </source>
</evidence>
<dbReference type="AlphaFoldDB" id="A0A8S3ISB4"/>
<accession>A0A8S3ISB4</accession>
<dbReference type="InterPro" id="IPR050164">
    <property type="entry name" value="Peptidase_C19"/>
</dbReference>
<evidence type="ECO:0000256" key="5">
    <source>
        <dbReference type="ARBA" id="ARBA00022786"/>
    </source>
</evidence>
<dbReference type="GO" id="GO:0016579">
    <property type="term" value="P:protein deubiquitination"/>
    <property type="evidence" value="ECO:0007669"/>
    <property type="project" value="TreeGrafter"/>
</dbReference>
<protein>
    <recommendedName>
        <fullName evidence="3">ubiquitinyl hydrolase 1</fullName>
        <ecNumber evidence="3">3.4.19.12</ecNumber>
    </recommendedName>
</protein>
<evidence type="ECO:0000256" key="6">
    <source>
        <dbReference type="ARBA" id="ARBA00022801"/>
    </source>
</evidence>
<evidence type="ECO:0000256" key="2">
    <source>
        <dbReference type="ARBA" id="ARBA00009085"/>
    </source>
</evidence>
<dbReference type="GO" id="GO:0004843">
    <property type="term" value="F:cysteine-type deubiquitinase activity"/>
    <property type="evidence" value="ECO:0007669"/>
    <property type="project" value="UniProtKB-EC"/>
</dbReference>
<dbReference type="EC" id="3.4.19.12" evidence="3"/>
<comment type="caution">
    <text evidence="8">The sequence shown here is derived from an EMBL/GenBank/DDBJ whole genome shotgun (WGS) entry which is preliminary data.</text>
</comment>
<dbReference type="GO" id="GO:0005634">
    <property type="term" value="C:nucleus"/>
    <property type="evidence" value="ECO:0007669"/>
    <property type="project" value="TreeGrafter"/>
</dbReference>
<comment type="catalytic activity">
    <reaction evidence="1">
        <text>Thiol-dependent hydrolysis of ester, thioester, amide, peptide and isopeptide bonds formed by the C-terminal Gly of ubiquitin (a 76-residue protein attached to proteins as an intracellular targeting signal).</text>
        <dbReference type="EC" id="3.4.19.12"/>
    </reaction>
</comment>
<feature type="non-terminal residue" evidence="8">
    <location>
        <position position="1"/>
    </location>
</feature>
<dbReference type="GO" id="GO:0005829">
    <property type="term" value="C:cytosol"/>
    <property type="evidence" value="ECO:0007669"/>
    <property type="project" value="TreeGrafter"/>
</dbReference>
<dbReference type="InterPro" id="IPR038765">
    <property type="entry name" value="Papain-like_cys_pep_sf"/>
</dbReference>
<proteinExistence type="inferred from homology"/>
<evidence type="ECO:0000256" key="4">
    <source>
        <dbReference type="ARBA" id="ARBA00022670"/>
    </source>
</evidence>
<evidence type="ECO:0000256" key="7">
    <source>
        <dbReference type="ARBA" id="ARBA00022807"/>
    </source>
</evidence>
<reference evidence="8" key="1">
    <citation type="submission" date="2021-02" db="EMBL/GenBank/DDBJ databases">
        <authorList>
            <person name="Nowell W R."/>
        </authorList>
    </citation>
    <scope>NUCLEOTIDE SEQUENCE</scope>
</reference>
<keyword evidence="7" id="KW-0788">Thiol protease</keyword>
<evidence type="ECO:0000256" key="1">
    <source>
        <dbReference type="ARBA" id="ARBA00000707"/>
    </source>
</evidence>
<dbReference type="GO" id="GO:0006508">
    <property type="term" value="P:proteolysis"/>
    <property type="evidence" value="ECO:0007669"/>
    <property type="project" value="UniProtKB-KW"/>
</dbReference>